<dbReference type="InterPro" id="IPR004776">
    <property type="entry name" value="Mem_transp_PIN-like"/>
</dbReference>
<feature type="transmembrane region" description="Helical" evidence="8">
    <location>
        <begin position="126"/>
        <end position="149"/>
    </location>
</feature>
<keyword evidence="10" id="KW-1185">Reference proteome</keyword>
<evidence type="ECO:0000256" key="7">
    <source>
        <dbReference type="ARBA" id="ARBA00023136"/>
    </source>
</evidence>
<evidence type="ECO:0000256" key="2">
    <source>
        <dbReference type="ARBA" id="ARBA00010145"/>
    </source>
</evidence>
<evidence type="ECO:0000256" key="1">
    <source>
        <dbReference type="ARBA" id="ARBA00004651"/>
    </source>
</evidence>
<comment type="subcellular location">
    <subcellularLocation>
        <location evidence="1">Cell membrane</location>
        <topology evidence="1">Multi-pass membrane protein</topology>
    </subcellularLocation>
</comment>
<comment type="caution">
    <text evidence="9">The sequence shown here is derived from an EMBL/GenBank/DDBJ whole genome shotgun (WGS) entry which is preliminary data.</text>
</comment>
<dbReference type="Proteomes" id="UP000323258">
    <property type="component" value="Unassembled WGS sequence"/>
</dbReference>
<dbReference type="Pfam" id="PF03547">
    <property type="entry name" value="Mem_trans"/>
    <property type="match status" value="1"/>
</dbReference>
<keyword evidence="3" id="KW-0813">Transport</keyword>
<dbReference type="OrthoDB" id="9805563at2"/>
<evidence type="ECO:0000313" key="9">
    <source>
        <dbReference type="EMBL" id="TYR33778.1"/>
    </source>
</evidence>
<dbReference type="EMBL" id="VSZS01000058">
    <property type="protein sequence ID" value="TYR33778.1"/>
    <property type="molecule type" value="Genomic_DNA"/>
</dbReference>
<name>A0A5D4GZF7_9HYPH</name>
<evidence type="ECO:0000256" key="6">
    <source>
        <dbReference type="ARBA" id="ARBA00022989"/>
    </source>
</evidence>
<feature type="transmembrane region" description="Helical" evidence="8">
    <location>
        <begin position="38"/>
        <end position="55"/>
    </location>
</feature>
<dbReference type="GO" id="GO:0005886">
    <property type="term" value="C:plasma membrane"/>
    <property type="evidence" value="ECO:0007669"/>
    <property type="project" value="UniProtKB-SubCell"/>
</dbReference>
<comment type="similarity">
    <text evidence="2">Belongs to the auxin efflux carrier (TC 2.A.69) family.</text>
</comment>
<evidence type="ECO:0000313" key="10">
    <source>
        <dbReference type="Proteomes" id="UP000323258"/>
    </source>
</evidence>
<feature type="transmembrane region" description="Helical" evidence="8">
    <location>
        <begin position="226"/>
        <end position="249"/>
    </location>
</feature>
<dbReference type="GO" id="GO:0055085">
    <property type="term" value="P:transmembrane transport"/>
    <property type="evidence" value="ECO:0007669"/>
    <property type="project" value="InterPro"/>
</dbReference>
<evidence type="ECO:0000256" key="5">
    <source>
        <dbReference type="ARBA" id="ARBA00022692"/>
    </source>
</evidence>
<reference evidence="9 10" key="1">
    <citation type="submission" date="2019-08" db="EMBL/GenBank/DDBJ databases">
        <authorList>
            <person name="Seo Y.L."/>
        </authorList>
    </citation>
    <scope>NUCLEOTIDE SEQUENCE [LARGE SCALE GENOMIC DNA]</scope>
    <source>
        <strain evidence="9 10">MaA-C15</strain>
    </source>
</reference>
<dbReference type="PANTHER" id="PTHR36838">
    <property type="entry name" value="AUXIN EFFLUX CARRIER FAMILY PROTEIN"/>
    <property type="match status" value="1"/>
</dbReference>
<accession>A0A5D4GZF7</accession>
<dbReference type="RefSeq" id="WP_148913986.1">
    <property type="nucleotide sequence ID" value="NZ_VSZS01000058.1"/>
</dbReference>
<evidence type="ECO:0000256" key="3">
    <source>
        <dbReference type="ARBA" id="ARBA00022448"/>
    </source>
</evidence>
<organism evidence="9 10">
    <name type="scientific">Neoaquamicrobium microcysteis</name>
    <dbReference type="NCBI Taxonomy" id="2682781"/>
    <lineage>
        <taxon>Bacteria</taxon>
        <taxon>Pseudomonadati</taxon>
        <taxon>Pseudomonadota</taxon>
        <taxon>Alphaproteobacteria</taxon>
        <taxon>Hyphomicrobiales</taxon>
        <taxon>Phyllobacteriaceae</taxon>
        <taxon>Neoaquamicrobium</taxon>
    </lineage>
</organism>
<dbReference type="PANTHER" id="PTHR36838:SF4">
    <property type="entry name" value="AUXIN EFFLUX CARRIER FAMILY PROTEIN"/>
    <property type="match status" value="1"/>
</dbReference>
<feature type="transmembrane region" description="Helical" evidence="8">
    <location>
        <begin position="283"/>
        <end position="307"/>
    </location>
</feature>
<reference evidence="9 10" key="2">
    <citation type="submission" date="2019-09" db="EMBL/GenBank/DDBJ databases">
        <title>Mesorhizobium sp. MaA-C15 isolated from Microcystis aeruginosa.</title>
        <authorList>
            <person name="Jeong S.E."/>
            <person name="Jin H.M."/>
            <person name="Jeon C.O."/>
        </authorList>
    </citation>
    <scope>NUCLEOTIDE SEQUENCE [LARGE SCALE GENOMIC DNA]</scope>
    <source>
        <strain evidence="9 10">MaA-C15</strain>
    </source>
</reference>
<dbReference type="InterPro" id="IPR038770">
    <property type="entry name" value="Na+/solute_symporter_sf"/>
</dbReference>
<protein>
    <submittedName>
        <fullName evidence="9">AEC family transporter</fullName>
    </submittedName>
</protein>
<keyword evidence="7 8" id="KW-0472">Membrane</keyword>
<proteinExistence type="inferred from homology"/>
<keyword evidence="6 8" id="KW-1133">Transmembrane helix</keyword>
<feature type="transmembrane region" description="Helical" evidence="8">
    <location>
        <begin position="67"/>
        <end position="87"/>
    </location>
</feature>
<dbReference type="AlphaFoldDB" id="A0A5D4GZF7"/>
<feature type="transmembrane region" description="Helical" evidence="8">
    <location>
        <begin position="161"/>
        <end position="182"/>
    </location>
</feature>
<keyword evidence="4" id="KW-1003">Cell membrane</keyword>
<gene>
    <name evidence="9" type="ORF">FY036_06940</name>
</gene>
<dbReference type="Gene3D" id="1.20.1530.20">
    <property type="match status" value="1"/>
</dbReference>
<evidence type="ECO:0000256" key="4">
    <source>
        <dbReference type="ARBA" id="ARBA00022475"/>
    </source>
</evidence>
<feature type="transmembrane region" description="Helical" evidence="8">
    <location>
        <begin position="255"/>
        <end position="274"/>
    </location>
</feature>
<keyword evidence="5 8" id="KW-0812">Transmembrane</keyword>
<feature type="transmembrane region" description="Helical" evidence="8">
    <location>
        <begin position="194"/>
        <end position="214"/>
    </location>
</feature>
<sequence length="312" mass="33223">MLVILESILPIFLLIAAGMVLRRLPIINDAAWPGMEQLSYWFLYPSLLFVTIYNADFSGLRLDAMLAALLTGVAVMAVLMLALWPVLRGTGLVAASEYSSVFQTSIRWNGFIALPVATKIFPPEGAAVVALAMAVIIVPINVLVIFVVMRFANRQASLGRTLLQVALNPLVLAVCLGVILRLTPFGLYEPVNETLRLVGNAALGLGLMAIGASLRPGDLVGMRFAIWLPVVMKLAVFPVVLVGLAMLFGLRGEPVLYLALCAAVPTAMNGYLLARQLGGDAELYAAVTTLQTAVSFFSIPLVLALAAQVSSG</sequence>
<evidence type="ECO:0000256" key="8">
    <source>
        <dbReference type="SAM" id="Phobius"/>
    </source>
</evidence>